<gene>
    <name evidence="7" type="ordered locus">Ctha_1712</name>
</gene>
<evidence type="ECO:0000313" key="8">
    <source>
        <dbReference type="Proteomes" id="UP000001208"/>
    </source>
</evidence>
<comment type="subcellular location">
    <subcellularLocation>
        <location evidence="1">Cell membrane</location>
        <topology evidence="1">Multi-pass membrane protein</topology>
    </subcellularLocation>
</comment>
<dbReference type="NCBIfam" id="TIGR04408">
    <property type="entry name" value="LptG_lptG"/>
    <property type="match status" value="1"/>
</dbReference>
<dbReference type="HOGENOM" id="CLU_028799_3_1_10"/>
<dbReference type="KEGG" id="cts:Ctha_1712"/>
<evidence type="ECO:0000256" key="4">
    <source>
        <dbReference type="ARBA" id="ARBA00022989"/>
    </source>
</evidence>
<evidence type="ECO:0000256" key="2">
    <source>
        <dbReference type="ARBA" id="ARBA00022475"/>
    </source>
</evidence>
<keyword evidence="8" id="KW-1185">Reference proteome</keyword>
<dbReference type="EMBL" id="CP001100">
    <property type="protein sequence ID" value="ACF14169.1"/>
    <property type="molecule type" value="Genomic_DNA"/>
</dbReference>
<dbReference type="GO" id="GO:0015920">
    <property type="term" value="P:lipopolysaccharide transport"/>
    <property type="evidence" value="ECO:0007669"/>
    <property type="project" value="TreeGrafter"/>
</dbReference>
<accession>B3QT70</accession>
<proteinExistence type="predicted"/>
<keyword evidence="5 6" id="KW-0472">Membrane</keyword>
<protein>
    <submittedName>
        <fullName evidence="7">Permease YjgP/YjgQ family protein</fullName>
    </submittedName>
</protein>
<dbReference type="PANTHER" id="PTHR33529:SF8">
    <property type="entry name" value="PERMEASE, YJGP_YJGQ FAMILY"/>
    <property type="match status" value="1"/>
</dbReference>
<reference evidence="7 8" key="1">
    <citation type="submission" date="2008-06" db="EMBL/GenBank/DDBJ databases">
        <title>Complete sequence of Chloroherpeton thalassium ATCC 35110.</title>
        <authorList>
            <consortium name="US DOE Joint Genome Institute"/>
            <person name="Lucas S."/>
            <person name="Copeland A."/>
            <person name="Lapidus A."/>
            <person name="Glavina del Rio T."/>
            <person name="Dalin E."/>
            <person name="Tice H."/>
            <person name="Bruce D."/>
            <person name="Goodwin L."/>
            <person name="Pitluck S."/>
            <person name="Schmutz J."/>
            <person name="Larimer F."/>
            <person name="Land M."/>
            <person name="Hauser L."/>
            <person name="Kyrpides N."/>
            <person name="Mikhailova N."/>
            <person name="Liu Z."/>
            <person name="Li T."/>
            <person name="Zhao F."/>
            <person name="Overmann J."/>
            <person name="Bryant D.A."/>
            <person name="Richardson P."/>
        </authorList>
    </citation>
    <scope>NUCLEOTIDE SEQUENCE [LARGE SCALE GENOMIC DNA]</scope>
    <source>
        <strain evidence="8">ATCC 35110 / GB-78</strain>
    </source>
</reference>
<feature type="transmembrane region" description="Helical" evidence="6">
    <location>
        <begin position="341"/>
        <end position="358"/>
    </location>
</feature>
<evidence type="ECO:0000256" key="1">
    <source>
        <dbReference type="ARBA" id="ARBA00004651"/>
    </source>
</evidence>
<name>B3QT70_CHLT3</name>
<feature type="transmembrane region" description="Helical" evidence="6">
    <location>
        <begin position="96"/>
        <end position="117"/>
    </location>
</feature>
<dbReference type="eggNOG" id="COG0795">
    <property type="taxonomic scope" value="Bacteria"/>
</dbReference>
<keyword evidence="4 6" id="KW-1133">Transmembrane helix</keyword>
<evidence type="ECO:0000313" key="7">
    <source>
        <dbReference type="EMBL" id="ACF14169.1"/>
    </source>
</evidence>
<evidence type="ECO:0000256" key="5">
    <source>
        <dbReference type="ARBA" id="ARBA00023136"/>
    </source>
</evidence>
<feature type="transmembrane region" description="Helical" evidence="6">
    <location>
        <begin position="279"/>
        <end position="297"/>
    </location>
</feature>
<evidence type="ECO:0000256" key="6">
    <source>
        <dbReference type="SAM" id="Phobius"/>
    </source>
</evidence>
<dbReference type="InterPro" id="IPR030923">
    <property type="entry name" value="LptG"/>
</dbReference>
<dbReference type="GO" id="GO:0043190">
    <property type="term" value="C:ATP-binding cassette (ABC) transporter complex"/>
    <property type="evidence" value="ECO:0007669"/>
    <property type="project" value="InterPro"/>
</dbReference>
<dbReference type="RefSeq" id="WP_012500253.1">
    <property type="nucleotide sequence ID" value="NC_011026.1"/>
</dbReference>
<dbReference type="InterPro" id="IPR005495">
    <property type="entry name" value="LptG/LptF_permease"/>
</dbReference>
<feature type="transmembrane region" description="Helical" evidence="6">
    <location>
        <begin position="12"/>
        <end position="33"/>
    </location>
</feature>
<dbReference type="GO" id="GO:0055085">
    <property type="term" value="P:transmembrane transport"/>
    <property type="evidence" value="ECO:0007669"/>
    <property type="project" value="InterPro"/>
</dbReference>
<keyword evidence="3 6" id="KW-0812">Transmembrane</keyword>
<keyword evidence="2" id="KW-1003">Cell membrane</keyword>
<feature type="transmembrane region" description="Helical" evidence="6">
    <location>
        <begin position="53"/>
        <end position="76"/>
    </location>
</feature>
<dbReference type="Pfam" id="PF03739">
    <property type="entry name" value="LptF_LptG"/>
    <property type="match status" value="1"/>
</dbReference>
<dbReference type="STRING" id="517418.Ctha_1712"/>
<dbReference type="Proteomes" id="UP000001208">
    <property type="component" value="Chromosome"/>
</dbReference>
<evidence type="ECO:0000256" key="3">
    <source>
        <dbReference type="ARBA" id="ARBA00022692"/>
    </source>
</evidence>
<sequence length="360" mass="41211">MKILDRYIFREYFSTLGFAILAFVSLFILVDLIEKVDDFLDKNVELKLIAQYYLYFTPEIIKLIVPISTLLASLFVTGKLAKQTELTAMKAGGISLYRLLLPFFLVGAIIGGIDFYLSGWVVPETTKFKEQFDATYLGKTKWKSSSFSNIELLENPNRIVRIGYFNKDTRTCQNVSLQNYQKSHMLWRIDAAKMTYDTSLSRWIFYQAYYRDFQSGKEQFSYAAKIDTVQLVFSAKELEENNAALDQMSLDEHWKYIEARRRAGFSNVDEALVKYHIKISFPIACLIVILIGVPLSAEKKRSGIALEAGISLLIGFLYIILQKTFSTLGYKGAVDPILSAWIPNFLFLTVGLVFLFKAKK</sequence>
<dbReference type="AlphaFoldDB" id="B3QT70"/>
<organism evidence="7 8">
    <name type="scientific">Chloroherpeton thalassium (strain ATCC 35110 / GB-78)</name>
    <dbReference type="NCBI Taxonomy" id="517418"/>
    <lineage>
        <taxon>Bacteria</taxon>
        <taxon>Pseudomonadati</taxon>
        <taxon>Chlorobiota</taxon>
        <taxon>Chlorobiia</taxon>
        <taxon>Chlorobiales</taxon>
        <taxon>Chloroherpetonaceae</taxon>
        <taxon>Chloroherpeton</taxon>
    </lineage>
</organism>
<dbReference type="OrthoDB" id="9807977at2"/>
<dbReference type="PANTHER" id="PTHR33529">
    <property type="entry name" value="SLR0882 PROTEIN-RELATED"/>
    <property type="match status" value="1"/>
</dbReference>
<feature type="transmembrane region" description="Helical" evidence="6">
    <location>
        <begin position="304"/>
        <end position="321"/>
    </location>
</feature>